<keyword evidence="3" id="KW-1185">Reference proteome</keyword>
<dbReference type="PANTHER" id="PTHR24220:SF86">
    <property type="entry name" value="ABC TRANSPORTER ABCH.1"/>
    <property type="match status" value="1"/>
</dbReference>
<reference evidence="2 3" key="1">
    <citation type="submission" date="2016-07" db="EMBL/GenBank/DDBJ databases">
        <title>Pervasive Adenine N6-methylation of Active Genes in Fungi.</title>
        <authorList>
            <consortium name="DOE Joint Genome Institute"/>
            <person name="Mondo S.J."/>
            <person name="Dannebaum R.O."/>
            <person name="Kuo R.C."/>
            <person name="Labutti K."/>
            <person name="Haridas S."/>
            <person name="Kuo A."/>
            <person name="Salamov A."/>
            <person name="Ahrendt S.R."/>
            <person name="Lipzen A."/>
            <person name="Sullivan W."/>
            <person name="Andreopoulos W.B."/>
            <person name="Clum A."/>
            <person name="Lindquist E."/>
            <person name="Daum C."/>
            <person name="Ramamoorthy G.K."/>
            <person name="Gryganskyi A."/>
            <person name="Culley D."/>
            <person name="Magnuson J.K."/>
            <person name="James T.Y."/>
            <person name="O'Malley M.A."/>
            <person name="Stajich J.E."/>
            <person name="Spatafora J.W."/>
            <person name="Visel A."/>
            <person name="Grigoriev I.V."/>
        </authorList>
    </citation>
    <scope>NUCLEOTIDE SEQUENCE [LARGE SCALE GENOMIC DNA]</scope>
    <source>
        <strain evidence="2 3">PL171</strain>
    </source>
</reference>
<dbReference type="GO" id="GO:0022857">
    <property type="term" value="F:transmembrane transporter activity"/>
    <property type="evidence" value="ECO:0007669"/>
    <property type="project" value="TreeGrafter"/>
</dbReference>
<feature type="non-terminal residue" evidence="2">
    <location>
        <position position="88"/>
    </location>
</feature>
<dbReference type="OrthoDB" id="6500128at2759"/>
<gene>
    <name evidence="2" type="ORF">BCR44DRAFT_1431319</name>
</gene>
<dbReference type="EMBL" id="MCFL01000014">
    <property type="protein sequence ID" value="ORZ37033.1"/>
    <property type="molecule type" value="Genomic_DNA"/>
</dbReference>
<proteinExistence type="predicted"/>
<protein>
    <submittedName>
        <fullName evidence="2">p-loop containing nucleoside triphosphate hydrolase protein</fullName>
    </submittedName>
</protein>
<dbReference type="Proteomes" id="UP000193411">
    <property type="component" value="Unassembled WGS sequence"/>
</dbReference>
<keyword evidence="2" id="KW-0378">Hydrolase</keyword>
<evidence type="ECO:0000313" key="3">
    <source>
        <dbReference type="Proteomes" id="UP000193411"/>
    </source>
</evidence>
<organism evidence="2 3">
    <name type="scientific">Catenaria anguillulae PL171</name>
    <dbReference type="NCBI Taxonomy" id="765915"/>
    <lineage>
        <taxon>Eukaryota</taxon>
        <taxon>Fungi</taxon>
        <taxon>Fungi incertae sedis</taxon>
        <taxon>Blastocladiomycota</taxon>
        <taxon>Blastocladiomycetes</taxon>
        <taxon>Blastocladiales</taxon>
        <taxon>Catenariaceae</taxon>
        <taxon>Catenaria</taxon>
    </lineage>
</organism>
<feature type="domain" description="ABC transporter" evidence="1">
    <location>
        <begin position="5"/>
        <end position="73"/>
    </location>
</feature>
<dbReference type="Gene3D" id="3.40.50.300">
    <property type="entry name" value="P-loop containing nucleotide triphosphate hydrolases"/>
    <property type="match status" value="1"/>
</dbReference>
<dbReference type="InterPro" id="IPR015854">
    <property type="entry name" value="ABC_transpr_LolD-like"/>
</dbReference>
<dbReference type="InterPro" id="IPR027417">
    <property type="entry name" value="P-loop_NTPase"/>
</dbReference>
<comment type="caution">
    <text evidence="2">The sequence shown here is derived from an EMBL/GenBank/DDBJ whole genome shotgun (WGS) entry which is preliminary data.</text>
</comment>
<dbReference type="Pfam" id="PF00005">
    <property type="entry name" value="ABC_tran"/>
    <property type="match status" value="1"/>
</dbReference>
<accession>A0A1Y2HTK7</accession>
<dbReference type="AlphaFoldDB" id="A0A1Y2HTK7"/>
<dbReference type="GO" id="GO:0005524">
    <property type="term" value="F:ATP binding"/>
    <property type="evidence" value="ECO:0007669"/>
    <property type="project" value="InterPro"/>
</dbReference>
<dbReference type="PANTHER" id="PTHR24220">
    <property type="entry name" value="IMPORT ATP-BINDING PROTEIN"/>
    <property type="match status" value="1"/>
</dbReference>
<evidence type="ECO:0000259" key="1">
    <source>
        <dbReference type="Pfam" id="PF00005"/>
    </source>
</evidence>
<sequence>MTASENVELPMTLKGDVPRNKRRQLVHESLQRVGLGHRLDHFPTQLSGGEAQRVTIARAIANTPDVLLLDEPTYGFPFQWSRPRCWSG</sequence>
<dbReference type="SUPFAM" id="SSF52540">
    <property type="entry name" value="P-loop containing nucleoside triphosphate hydrolases"/>
    <property type="match status" value="1"/>
</dbReference>
<dbReference type="InterPro" id="IPR003439">
    <property type="entry name" value="ABC_transporter-like_ATP-bd"/>
</dbReference>
<evidence type="ECO:0000313" key="2">
    <source>
        <dbReference type="EMBL" id="ORZ37033.1"/>
    </source>
</evidence>
<dbReference type="STRING" id="765915.A0A1Y2HTK7"/>
<name>A0A1Y2HTK7_9FUNG</name>
<dbReference type="GO" id="GO:0016887">
    <property type="term" value="F:ATP hydrolysis activity"/>
    <property type="evidence" value="ECO:0007669"/>
    <property type="project" value="InterPro"/>
</dbReference>
<dbReference type="GO" id="GO:0005886">
    <property type="term" value="C:plasma membrane"/>
    <property type="evidence" value="ECO:0007669"/>
    <property type="project" value="TreeGrafter"/>
</dbReference>